<name>A0A8J7SMJ4_9BACT</name>
<protein>
    <recommendedName>
        <fullName evidence="4">MetA-pathway of phenol degradation</fullName>
    </recommendedName>
</protein>
<evidence type="ECO:0008006" key="4">
    <source>
        <dbReference type="Google" id="ProtNLM"/>
    </source>
</evidence>
<feature type="signal peptide" evidence="1">
    <location>
        <begin position="1"/>
        <end position="20"/>
    </location>
</feature>
<organism evidence="2 3">
    <name type="scientific">Persicirhabdus sediminis</name>
    <dbReference type="NCBI Taxonomy" id="454144"/>
    <lineage>
        <taxon>Bacteria</taxon>
        <taxon>Pseudomonadati</taxon>
        <taxon>Verrucomicrobiota</taxon>
        <taxon>Verrucomicrobiia</taxon>
        <taxon>Verrucomicrobiales</taxon>
        <taxon>Verrucomicrobiaceae</taxon>
        <taxon>Persicirhabdus</taxon>
    </lineage>
</organism>
<reference evidence="2" key="1">
    <citation type="submission" date="2021-01" db="EMBL/GenBank/DDBJ databases">
        <title>Modified the classification status of verrucomicrobia.</title>
        <authorList>
            <person name="Feng X."/>
        </authorList>
    </citation>
    <scope>NUCLEOTIDE SEQUENCE</scope>
    <source>
        <strain evidence="2">_KCTC 22039</strain>
    </source>
</reference>
<gene>
    <name evidence="2" type="ORF">JIN82_08210</name>
</gene>
<keyword evidence="1" id="KW-0732">Signal</keyword>
<accession>A0A8J7SMJ4</accession>
<comment type="caution">
    <text evidence="2">The sequence shown here is derived from an EMBL/GenBank/DDBJ whole genome shotgun (WGS) entry which is preliminary data.</text>
</comment>
<feature type="chain" id="PRO_5035224088" description="MetA-pathway of phenol degradation" evidence="1">
    <location>
        <begin position="21"/>
        <end position="234"/>
    </location>
</feature>
<keyword evidence="3" id="KW-1185">Reference proteome</keyword>
<dbReference type="AlphaFoldDB" id="A0A8J7SMJ4"/>
<evidence type="ECO:0000313" key="2">
    <source>
        <dbReference type="EMBL" id="MBK1791133.1"/>
    </source>
</evidence>
<sequence length="234" mass="25425">MKAFLSLTALSTALLLPASAEIDSEIPIGIEALTGYRSQYVNRGFILTDSMLEAQLDTRVSLNDRTTLSFAASYGTGTGSNDFAEGAGFLDLSYECTEVLSFGANLSYHDYSNSFFQNGLDAGLFAQWVFSNDVELRGEVHYNDGAEGWYGNAQLAWSYELSSSSYFRVSGGVSAVSDYYDRNGWNDAFGRAEIVYYINPAVSITPFVGGSALLDSDDTDGDSFFGGVWFAVTF</sequence>
<dbReference type="Proteomes" id="UP000624703">
    <property type="component" value="Unassembled WGS sequence"/>
</dbReference>
<dbReference type="EMBL" id="JAENIM010000039">
    <property type="protein sequence ID" value="MBK1791133.1"/>
    <property type="molecule type" value="Genomic_DNA"/>
</dbReference>
<evidence type="ECO:0000313" key="3">
    <source>
        <dbReference type="Proteomes" id="UP000624703"/>
    </source>
</evidence>
<evidence type="ECO:0000256" key="1">
    <source>
        <dbReference type="SAM" id="SignalP"/>
    </source>
</evidence>
<dbReference type="RefSeq" id="WP_200311146.1">
    <property type="nucleotide sequence ID" value="NZ_JAENIM010000039.1"/>
</dbReference>
<proteinExistence type="predicted"/>